<evidence type="ECO:0000313" key="2">
    <source>
        <dbReference type="Proteomes" id="UP001295684"/>
    </source>
</evidence>
<proteinExistence type="predicted"/>
<comment type="caution">
    <text evidence="1">The sequence shown here is derived from an EMBL/GenBank/DDBJ whole genome shotgun (WGS) entry which is preliminary data.</text>
</comment>
<accession>A0AAD1XH99</accession>
<organism evidence="1 2">
    <name type="scientific">Euplotes crassus</name>
    <dbReference type="NCBI Taxonomy" id="5936"/>
    <lineage>
        <taxon>Eukaryota</taxon>
        <taxon>Sar</taxon>
        <taxon>Alveolata</taxon>
        <taxon>Ciliophora</taxon>
        <taxon>Intramacronucleata</taxon>
        <taxon>Spirotrichea</taxon>
        <taxon>Hypotrichia</taxon>
        <taxon>Euplotida</taxon>
        <taxon>Euplotidae</taxon>
        <taxon>Moneuplotes</taxon>
    </lineage>
</organism>
<keyword evidence="2" id="KW-1185">Reference proteome</keyword>
<dbReference type="Proteomes" id="UP001295684">
    <property type="component" value="Unassembled WGS sequence"/>
</dbReference>
<protein>
    <submittedName>
        <fullName evidence="1">Uncharacterized protein</fullName>
    </submittedName>
</protein>
<gene>
    <name evidence="1" type="ORF">ECRASSUSDP1_LOCUS14032</name>
</gene>
<evidence type="ECO:0000313" key="1">
    <source>
        <dbReference type="EMBL" id="CAI2372701.1"/>
    </source>
</evidence>
<dbReference type="AlphaFoldDB" id="A0AAD1XH99"/>
<dbReference type="EMBL" id="CAMPGE010013998">
    <property type="protein sequence ID" value="CAI2372701.1"/>
    <property type="molecule type" value="Genomic_DNA"/>
</dbReference>
<reference evidence="1" key="1">
    <citation type="submission" date="2023-07" db="EMBL/GenBank/DDBJ databases">
        <authorList>
            <consortium name="AG Swart"/>
            <person name="Singh M."/>
            <person name="Singh A."/>
            <person name="Seah K."/>
            <person name="Emmerich C."/>
        </authorList>
    </citation>
    <scope>NUCLEOTIDE SEQUENCE</scope>
    <source>
        <strain evidence="1">DP1</strain>
    </source>
</reference>
<name>A0AAD1XH99_EUPCR</name>
<sequence length="219" mass="25204">MKARNPLDLLKTQLNVEAWKQLLYWASSKLNFKLTSTLILVSPDQGPGLEETQDDLLLALKLQRIQLIKIIRTFTRTLQRFRQMLQSPYCPLQTLLNYQYYSEIIDKIYQRAVREDEVIFQKLAHLCMRSIQNLISVASQGLDLSLKTLKPTKRMRKGSDITQEESRALTCTNTKDVTDSGFSPCSKRSSLYTNENETAFKRFISSESRSLDTPTSAKV</sequence>